<evidence type="ECO:0000256" key="2">
    <source>
        <dbReference type="ARBA" id="ARBA00022741"/>
    </source>
</evidence>
<dbReference type="Proteomes" id="UP000323067">
    <property type="component" value="Chromosome v"/>
</dbReference>
<dbReference type="GO" id="GO:0007131">
    <property type="term" value="P:reciprocal meiotic recombination"/>
    <property type="evidence" value="ECO:0007669"/>
    <property type="project" value="TreeGrafter"/>
</dbReference>
<dbReference type="GO" id="GO:0000707">
    <property type="term" value="P:meiotic DNA recombinase assembly"/>
    <property type="evidence" value="ECO:0007669"/>
    <property type="project" value="TreeGrafter"/>
</dbReference>
<evidence type="ECO:0000256" key="4">
    <source>
        <dbReference type="ARBA" id="ARBA00022840"/>
    </source>
</evidence>
<keyword evidence="3" id="KW-0227">DNA damage</keyword>
<name>A0A2H4SLX6_CORMI</name>
<dbReference type="GO" id="GO:0033063">
    <property type="term" value="C:Rad51B-Rad51C-Rad51D-XRCC2 complex"/>
    <property type="evidence" value="ECO:0007669"/>
    <property type="project" value="TreeGrafter"/>
</dbReference>
<dbReference type="Gene3D" id="3.40.50.300">
    <property type="entry name" value="P-loop containing nucleotide triphosphate hydrolases"/>
    <property type="match status" value="1"/>
</dbReference>
<dbReference type="VEuPathDB" id="FungiDB:A9K55_004566"/>
<feature type="region of interest" description="Disordered" evidence="7">
    <location>
        <begin position="336"/>
        <end position="419"/>
    </location>
</feature>
<feature type="compositionally biased region" description="Acidic residues" evidence="7">
    <location>
        <begin position="404"/>
        <end position="419"/>
    </location>
</feature>
<dbReference type="GO" id="GO:0140664">
    <property type="term" value="F:ATP-dependent DNA damage sensor activity"/>
    <property type="evidence" value="ECO:0007669"/>
    <property type="project" value="InterPro"/>
</dbReference>
<dbReference type="GO" id="GO:0033065">
    <property type="term" value="C:Rad51C-XRCC3 complex"/>
    <property type="evidence" value="ECO:0007669"/>
    <property type="project" value="TreeGrafter"/>
</dbReference>
<dbReference type="InterPro" id="IPR027417">
    <property type="entry name" value="P-loop_NTPase"/>
</dbReference>
<keyword evidence="6" id="KW-0539">Nucleus</keyword>
<dbReference type="PANTHER" id="PTHR46239:SF1">
    <property type="entry name" value="DNA REPAIR PROTEIN RAD51 HOMOLOG 3"/>
    <property type="match status" value="1"/>
</dbReference>
<dbReference type="CDD" id="cd01393">
    <property type="entry name" value="RecA-like"/>
    <property type="match status" value="1"/>
</dbReference>
<dbReference type="SUPFAM" id="SSF52540">
    <property type="entry name" value="P-loop containing nucleoside triphosphate hydrolases"/>
    <property type="match status" value="1"/>
</dbReference>
<feature type="domain" description="RecA family profile 1" evidence="8">
    <location>
        <begin position="38"/>
        <end position="244"/>
    </location>
</feature>
<dbReference type="InterPro" id="IPR020588">
    <property type="entry name" value="RecA_ATP-bd"/>
</dbReference>
<dbReference type="PANTHER" id="PTHR46239">
    <property type="entry name" value="DNA REPAIR PROTEIN RAD51 HOMOLOG 3 RAD51C"/>
    <property type="match status" value="1"/>
</dbReference>
<reference evidence="9 10" key="1">
    <citation type="journal article" date="2017" name="BMC Genomics">
        <title>Chromosome level assembly and secondary metabolite potential of the parasitic fungus Cordyceps militaris.</title>
        <authorList>
            <person name="Kramer G.J."/>
            <person name="Nodwell J.R."/>
        </authorList>
    </citation>
    <scope>NUCLEOTIDE SEQUENCE [LARGE SCALE GENOMIC DNA]</scope>
    <source>
        <strain evidence="9 10">ATCC 34164</strain>
    </source>
</reference>
<organism evidence="9 10">
    <name type="scientific">Cordyceps militaris</name>
    <name type="common">Caterpillar fungus</name>
    <name type="synonym">Clavaria militaris</name>
    <dbReference type="NCBI Taxonomy" id="73501"/>
    <lineage>
        <taxon>Eukaryota</taxon>
        <taxon>Fungi</taxon>
        <taxon>Dikarya</taxon>
        <taxon>Ascomycota</taxon>
        <taxon>Pezizomycotina</taxon>
        <taxon>Sordariomycetes</taxon>
        <taxon>Hypocreomycetidae</taxon>
        <taxon>Hypocreales</taxon>
        <taxon>Cordycipitaceae</taxon>
        <taxon>Cordyceps</taxon>
    </lineage>
</organism>
<protein>
    <submittedName>
        <fullName evidence="9">DNA recombination repair ATP-binding domain</fullName>
    </submittedName>
</protein>
<dbReference type="GO" id="GO:0005524">
    <property type="term" value="F:ATP binding"/>
    <property type="evidence" value="ECO:0007669"/>
    <property type="project" value="UniProtKB-KW"/>
</dbReference>
<evidence type="ECO:0000259" key="8">
    <source>
        <dbReference type="PROSITE" id="PS50162"/>
    </source>
</evidence>
<comment type="subcellular location">
    <subcellularLocation>
        <location evidence="1">Nucleus</location>
    </subcellularLocation>
</comment>
<evidence type="ECO:0000256" key="7">
    <source>
        <dbReference type="SAM" id="MobiDB-lite"/>
    </source>
</evidence>
<evidence type="ECO:0000256" key="1">
    <source>
        <dbReference type="ARBA" id="ARBA00004123"/>
    </source>
</evidence>
<evidence type="ECO:0000256" key="3">
    <source>
        <dbReference type="ARBA" id="ARBA00022763"/>
    </source>
</evidence>
<keyword evidence="5" id="KW-0234">DNA repair</keyword>
<sequence>MDYHSIHGSDIASFDISNTHRLPTVSASQALEDLEDKGSNCISTGIKALDKILAPSSVSSQRYGTAVAQSGGIKRGQVTEIWGPPGSGRTALGTQLAANALANDGGVVWIDCFHKTPDSRLSAALENIQLSKEGSAGARASAEEASNGDRFTRYLCFTLPHFLALLSRPSSTTVPAGTSLIVINCVSALINAALPRSHVVKQKTKQPQGPNASTKRMQALQTIISLLNKLAATRNCAVVILSQCATKMQSEHGATLVPALNATVWEQGIYTRIALFRNWSWEGRTPHSVFLAGVQIVDGHTMMDMVDNASAFTVELTGVRDVEYEAGHPMKMAAAAQQKRKIGQTELEVPDSEDEDYGWADEDEASLPAPPPQWQGSEDIILGQDVGRSEDEEEAEEEYHSYDEAEGAEQAEELDSNAE</sequence>
<evidence type="ECO:0000313" key="9">
    <source>
        <dbReference type="EMBL" id="ATY64115.1"/>
    </source>
</evidence>
<dbReference type="OrthoDB" id="5957327at2759"/>
<dbReference type="GO" id="GO:0000400">
    <property type="term" value="F:four-way junction DNA binding"/>
    <property type="evidence" value="ECO:0007669"/>
    <property type="project" value="TreeGrafter"/>
</dbReference>
<dbReference type="PROSITE" id="PS50162">
    <property type="entry name" value="RECA_2"/>
    <property type="match status" value="1"/>
</dbReference>
<evidence type="ECO:0000256" key="5">
    <source>
        <dbReference type="ARBA" id="ARBA00023204"/>
    </source>
</evidence>
<evidence type="ECO:0000256" key="6">
    <source>
        <dbReference type="ARBA" id="ARBA00023242"/>
    </source>
</evidence>
<dbReference type="AlphaFoldDB" id="A0A2H4SLX6"/>
<dbReference type="GO" id="GO:0005657">
    <property type="term" value="C:replication fork"/>
    <property type="evidence" value="ECO:0007669"/>
    <property type="project" value="TreeGrafter"/>
</dbReference>
<feature type="compositionally biased region" description="Acidic residues" evidence="7">
    <location>
        <begin position="348"/>
        <end position="365"/>
    </location>
</feature>
<dbReference type="EMBL" id="CP023325">
    <property type="protein sequence ID" value="ATY64115.1"/>
    <property type="molecule type" value="Genomic_DNA"/>
</dbReference>
<keyword evidence="2" id="KW-0547">Nucleotide-binding</keyword>
<dbReference type="GO" id="GO:0008821">
    <property type="term" value="F:crossover junction DNA endonuclease activity"/>
    <property type="evidence" value="ECO:0007669"/>
    <property type="project" value="TreeGrafter"/>
</dbReference>
<dbReference type="VEuPathDB" id="FungiDB:CCM_04018"/>
<evidence type="ECO:0000313" key="10">
    <source>
        <dbReference type="Proteomes" id="UP000323067"/>
    </source>
</evidence>
<gene>
    <name evidence="9" type="ORF">A9K55_004566</name>
</gene>
<dbReference type="InterPro" id="IPR052093">
    <property type="entry name" value="HR_Repair_Mediator"/>
</dbReference>
<keyword evidence="4 9" id="KW-0067">ATP-binding</keyword>
<accession>A0A2H4SLX6</accession>
<proteinExistence type="predicted"/>